<name>A0A081BI81_9LACO</name>
<keyword evidence="2" id="KW-1185">Reference proteome</keyword>
<dbReference type="Proteomes" id="UP000028700">
    <property type="component" value="Unassembled WGS sequence"/>
</dbReference>
<evidence type="ECO:0000313" key="1">
    <source>
        <dbReference type="EMBL" id="GAK47749.1"/>
    </source>
</evidence>
<dbReference type="RefSeq" id="WP_034527375.1">
    <property type="nucleotide sequence ID" value="NZ_BBAZ01000001.1"/>
</dbReference>
<protein>
    <submittedName>
        <fullName evidence="1">DNA primase</fullName>
    </submittedName>
</protein>
<accession>A0A081BI81</accession>
<reference evidence="1" key="1">
    <citation type="journal article" date="2014" name="Genome Announc.">
        <title>Draft Genome Sequence of Lactobacillus oryzae Strain SG293T.</title>
        <authorList>
            <person name="Tanizawa Y."/>
            <person name="Fujisawa T."/>
            <person name="Mochizuki T."/>
            <person name="Kaminuma E."/>
            <person name="Nakamura Y."/>
            <person name="Tohno M."/>
        </authorList>
    </citation>
    <scope>NUCLEOTIDE SEQUENCE [LARGE SCALE GENOMIC DNA]</scope>
    <source>
        <strain evidence="1">SG293</strain>
    </source>
</reference>
<dbReference type="AlphaFoldDB" id="A0A081BI81"/>
<comment type="caution">
    <text evidence="1">The sequence shown here is derived from an EMBL/GenBank/DDBJ whole genome shotgun (WGS) entry which is preliminary data.</text>
</comment>
<dbReference type="STRING" id="1291743.LOSG293_110650"/>
<sequence length="100" mass="11901">MSKLGFWQMKEPVKTDRRQAIKTVAPDTTDYEGEELVHSQNYWWDELSDTFIIDEDEAVINYMVTMYNNAHPADYYDAIDMLENEGLKLVFYLYNTIYKP</sequence>
<proteinExistence type="predicted"/>
<organism evidence="1 2">
    <name type="scientific">Secundilactobacillus oryzae JCM 18671</name>
    <dbReference type="NCBI Taxonomy" id="1291743"/>
    <lineage>
        <taxon>Bacteria</taxon>
        <taxon>Bacillati</taxon>
        <taxon>Bacillota</taxon>
        <taxon>Bacilli</taxon>
        <taxon>Lactobacillales</taxon>
        <taxon>Lactobacillaceae</taxon>
        <taxon>Secundilactobacillus</taxon>
    </lineage>
</organism>
<gene>
    <name evidence="1" type="primary">dnaG</name>
    <name evidence="1" type="ORF">LOSG293_110650</name>
</gene>
<evidence type="ECO:0000313" key="2">
    <source>
        <dbReference type="Proteomes" id="UP000028700"/>
    </source>
</evidence>
<dbReference type="EMBL" id="BBJM01000011">
    <property type="protein sequence ID" value="GAK47749.1"/>
    <property type="molecule type" value="Genomic_DNA"/>
</dbReference>